<gene>
    <name evidence="1" type="ORF">C0630_17115</name>
</gene>
<reference evidence="1 2" key="1">
    <citation type="submission" date="2017-11" db="EMBL/GenBank/DDBJ databases">
        <title>Genome-resolved metagenomics identifies genetic mobility, metabolic interactions, and unexpected diversity in perchlorate-reducing communities.</title>
        <authorList>
            <person name="Barnum T.P."/>
            <person name="Figueroa I.A."/>
            <person name="Carlstrom C.I."/>
            <person name="Lucas L.N."/>
            <person name="Engelbrektson A.L."/>
            <person name="Coates J.D."/>
        </authorList>
    </citation>
    <scope>NUCLEOTIDE SEQUENCE [LARGE SCALE GENOMIC DNA]</scope>
    <source>
        <strain evidence="1">BM301</strain>
    </source>
</reference>
<dbReference type="InterPro" id="IPR014949">
    <property type="entry name" value="DUF1820"/>
</dbReference>
<dbReference type="Pfam" id="PF08850">
    <property type="entry name" value="DUF1820"/>
    <property type="match status" value="1"/>
</dbReference>
<protein>
    <submittedName>
        <fullName evidence="1">DUF1820 domain-containing protein</fullName>
    </submittedName>
</protein>
<comment type="caution">
    <text evidence="1">The sequence shown here is derived from an EMBL/GenBank/DDBJ whole genome shotgun (WGS) entry which is preliminary data.</text>
</comment>
<evidence type="ECO:0000313" key="2">
    <source>
        <dbReference type="Proteomes" id="UP000235015"/>
    </source>
</evidence>
<proteinExistence type="predicted"/>
<evidence type="ECO:0000313" key="1">
    <source>
        <dbReference type="EMBL" id="PLX60059.1"/>
    </source>
</evidence>
<dbReference type="Proteomes" id="UP000235015">
    <property type="component" value="Unassembled WGS sequence"/>
</dbReference>
<dbReference type="RefSeq" id="WP_273440739.1">
    <property type="nucleotide sequence ID" value="NZ_PKUN01000028.1"/>
</dbReference>
<name>A0A2N6CSI5_9GAMM</name>
<dbReference type="EMBL" id="PKUN01000028">
    <property type="protein sequence ID" value="PLX60059.1"/>
    <property type="molecule type" value="Genomic_DNA"/>
</dbReference>
<dbReference type="STRING" id="1111735.GCA_000428045_00366"/>
<sequence>MHIFRISFINQAKVYQLYAESVKQAEVFGFLEIRNLIFGETSSVVIDPAEEKLKAEFGGVSRTLIPMHAVIRVDEVEKRGQCKIMELDGNANITPFPNSWFRPDKGADS</sequence>
<organism evidence="1 2">
    <name type="scientific">Sedimenticola selenatireducens</name>
    <dbReference type="NCBI Taxonomy" id="191960"/>
    <lineage>
        <taxon>Bacteria</taxon>
        <taxon>Pseudomonadati</taxon>
        <taxon>Pseudomonadota</taxon>
        <taxon>Gammaproteobacteria</taxon>
        <taxon>Chromatiales</taxon>
        <taxon>Sedimenticolaceae</taxon>
        <taxon>Sedimenticola</taxon>
    </lineage>
</organism>
<dbReference type="AlphaFoldDB" id="A0A2N6CSI5"/>
<accession>A0A2N6CSI5</accession>